<keyword evidence="1" id="KW-0863">Zinc-finger</keyword>
<dbReference type="InterPro" id="IPR013087">
    <property type="entry name" value="Znf_C2H2_type"/>
</dbReference>
<dbReference type="EMBL" id="CAJJDN010000128">
    <property type="protein sequence ID" value="CAD8120881.1"/>
    <property type="molecule type" value="Genomic_DNA"/>
</dbReference>
<reference evidence="4" key="1">
    <citation type="submission" date="2021-01" db="EMBL/GenBank/DDBJ databases">
        <authorList>
            <consortium name="Genoscope - CEA"/>
            <person name="William W."/>
        </authorList>
    </citation>
    <scope>NUCLEOTIDE SEQUENCE</scope>
</reference>
<dbReference type="Proteomes" id="UP000692954">
    <property type="component" value="Unassembled WGS sequence"/>
</dbReference>
<dbReference type="PROSITE" id="PS00028">
    <property type="entry name" value="ZINC_FINGER_C2H2_1"/>
    <property type="match status" value="1"/>
</dbReference>
<feature type="coiled-coil region" evidence="2">
    <location>
        <begin position="82"/>
        <end position="116"/>
    </location>
</feature>
<name>A0A8S1QYL0_9CILI</name>
<accession>A0A8S1QYL0</accession>
<dbReference type="AlphaFoldDB" id="A0A8S1QYL0"/>
<organism evidence="4 5">
    <name type="scientific">Paramecium sonneborni</name>
    <dbReference type="NCBI Taxonomy" id="65129"/>
    <lineage>
        <taxon>Eukaryota</taxon>
        <taxon>Sar</taxon>
        <taxon>Alveolata</taxon>
        <taxon>Ciliophora</taxon>
        <taxon>Intramacronucleata</taxon>
        <taxon>Oligohymenophorea</taxon>
        <taxon>Peniculida</taxon>
        <taxon>Parameciidae</taxon>
        <taxon>Paramecium</taxon>
    </lineage>
</organism>
<evidence type="ECO:0000256" key="2">
    <source>
        <dbReference type="SAM" id="Coils"/>
    </source>
</evidence>
<feature type="domain" description="C2H2-type" evidence="3">
    <location>
        <begin position="133"/>
        <end position="163"/>
    </location>
</feature>
<gene>
    <name evidence="4" type="ORF">PSON_ATCC_30995.1.T1280133</name>
</gene>
<evidence type="ECO:0000313" key="5">
    <source>
        <dbReference type="Proteomes" id="UP000692954"/>
    </source>
</evidence>
<evidence type="ECO:0000259" key="3">
    <source>
        <dbReference type="PROSITE" id="PS50157"/>
    </source>
</evidence>
<keyword evidence="1" id="KW-0862">Zinc</keyword>
<evidence type="ECO:0000313" key="4">
    <source>
        <dbReference type="EMBL" id="CAD8120881.1"/>
    </source>
</evidence>
<evidence type="ECO:0000256" key="1">
    <source>
        <dbReference type="PROSITE-ProRule" id="PRU00042"/>
    </source>
</evidence>
<keyword evidence="5" id="KW-1185">Reference proteome</keyword>
<dbReference type="OrthoDB" id="10345896at2759"/>
<keyword evidence="1" id="KW-0479">Metal-binding</keyword>
<keyword evidence="2" id="KW-0175">Coiled coil</keyword>
<proteinExistence type="predicted"/>
<comment type="caution">
    <text evidence="4">The sequence shown here is derived from an EMBL/GenBank/DDBJ whole genome shotgun (WGS) entry which is preliminary data.</text>
</comment>
<protein>
    <recommendedName>
        <fullName evidence="3">C2H2-type domain-containing protein</fullName>
    </recommendedName>
</protein>
<dbReference type="GO" id="GO:0008270">
    <property type="term" value="F:zinc ion binding"/>
    <property type="evidence" value="ECO:0007669"/>
    <property type="project" value="UniProtKB-KW"/>
</dbReference>
<sequence>MQNKSIKVTKKVIIINQKTDTISENTNIINREPQKNQLEEERIDQKNSNKTQMYNEYDECKKCVIRKERCYQRQLHEMLNIYQKNNEKMKEMKQIVDILKNRTRRLEQKLRQQEVKFKVKRVRRTSIQIEKKYKCYVKNCEKHYGSMVSLNLHMRLKHKRQRNVQEQQQ</sequence>
<dbReference type="PROSITE" id="PS50157">
    <property type="entry name" value="ZINC_FINGER_C2H2_2"/>
    <property type="match status" value="1"/>
</dbReference>